<dbReference type="PANTHER" id="PTHR48111">
    <property type="entry name" value="REGULATOR OF RPOS"/>
    <property type="match status" value="1"/>
</dbReference>
<evidence type="ECO:0000256" key="6">
    <source>
        <dbReference type="PROSITE-ProRule" id="PRU00169"/>
    </source>
</evidence>
<evidence type="ECO:0000313" key="10">
    <source>
        <dbReference type="EMBL" id="TQL75204.1"/>
    </source>
</evidence>
<dbReference type="FunFam" id="3.40.50.2300:FF:000002">
    <property type="entry name" value="DNA-binding response regulator PhoP"/>
    <property type="match status" value="1"/>
</dbReference>
<evidence type="ECO:0000313" key="11">
    <source>
        <dbReference type="Proteomes" id="UP000317043"/>
    </source>
</evidence>
<accession>A0A543ARK2</accession>
<dbReference type="SUPFAM" id="SSF52172">
    <property type="entry name" value="CheY-like"/>
    <property type="match status" value="1"/>
</dbReference>
<dbReference type="CDD" id="cd19935">
    <property type="entry name" value="REC_OmpR_CusR-like"/>
    <property type="match status" value="1"/>
</dbReference>
<keyword evidence="1 6" id="KW-0597">Phosphoprotein</keyword>
<dbReference type="InParanoid" id="A0A543ARK2"/>
<keyword evidence="4 7" id="KW-0238">DNA-binding</keyword>
<evidence type="ECO:0000259" key="8">
    <source>
        <dbReference type="PROSITE" id="PS50110"/>
    </source>
</evidence>
<dbReference type="Gene3D" id="3.40.50.2300">
    <property type="match status" value="1"/>
</dbReference>
<evidence type="ECO:0000256" key="1">
    <source>
        <dbReference type="ARBA" id="ARBA00022553"/>
    </source>
</evidence>
<dbReference type="AlphaFoldDB" id="A0A543ARK2"/>
<evidence type="ECO:0000256" key="3">
    <source>
        <dbReference type="ARBA" id="ARBA00023015"/>
    </source>
</evidence>
<dbReference type="GO" id="GO:0000156">
    <property type="term" value="F:phosphorelay response regulator activity"/>
    <property type="evidence" value="ECO:0007669"/>
    <property type="project" value="TreeGrafter"/>
</dbReference>
<dbReference type="InterPro" id="IPR039420">
    <property type="entry name" value="WalR-like"/>
</dbReference>
<evidence type="ECO:0000256" key="4">
    <source>
        <dbReference type="ARBA" id="ARBA00023125"/>
    </source>
</evidence>
<reference evidence="10 11" key="1">
    <citation type="submission" date="2019-06" db="EMBL/GenBank/DDBJ databases">
        <title>Sequencing the genomes of 1000 actinobacteria strains.</title>
        <authorList>
            <person name="Klenk H.-P."/>
        </authorList>
    </citation>
    <scope>NUCLEOTIDE SEQUENCE [LARGE SCALE GENOMIC DNA]</scope>
    <source>
        <strain evidence="10 11">DSM 45928</strain>
    </source>
</reference>
<dbReference type="Pfam" id="PF00072">
    <property type="entry name" value="Response_reg"/>
    <property type="match status" value="1"/>
</dbReference>
<dbReference type="FunCoup" id="A0A543ARK2">
    <property type="interactions" value="5"/>
</dbReference>
<dbReference type="GO" id="GO:0000976">
    <property type="term" value="F:transcription cis-regulatory region binding"/>
    <property type="evidence" value="ECO:0007669"/>
    <property type="project" value="TreeGrafter"/>
</dbReference>
<dbReference type="PROSITE" id="PS51755">
    <property type="entry name" value="OMPR_PHOB"/>
    <property type="match status" value="1"/>
</dbReference>
<dbReference type="PANTHER" id="PTHR48111:SF36">
    <property type="entry name" value="TRANSCRIPTIONAL REGULATORY PROTEIN CUTR"/>
    <property type="match status" value="1"/>
</dbReference>
<dbReference type="GO" id="GO:0032993">
    <property type="term" value="C:protein-DNA complex"/>
    <property type="evidence" value="ECO:0007669"/>
    <property type="project" value="TreeGrafter"/>
</dbReference>
<dbReference type="Pfam" id="PF00486">
    <property type="entry name" value="Trans_reg_C"/>
    <property type="match status" value="1"/>
</dbReference>
<dbReference type="GO" id="GO:0006355">
    <property type="term" value="P:regulation of DNA-templated transcription"/>
    <property type="evidence" value="ECO:0007669"/>
    <property type="project" value="InterPro"/>
</dbReference>
<dbReference type="SMART" id="SM00448">
    <property type="entry name" value="REC"/>
    <property type="match status" value="1"/>
</dbReference>
<dbReference type="SMART" id="SM00862">
    <property type="entry name" value="Trans_reg_C"/>
    <property type="match status" value="1"/>
</dbReference>
<dbReference type="FunFam" id="1.10.10.10:FF:000005">
    <property type="entry name" value="Two-component system response regulator"/>
    <property type="match status" value="1"/>
</dbReference>
<keyword evidence="3" id="KW-0805">Transcription regulation</keyword>
<proteinExistence type="predicted"/>
<dbReference type="PROSITE" id="PS50110">
    <property type="entry name" value="RESPONSE_REGULATORY"/>
    <property type="match status" value="1"/>
</dbReference>
<evidence type="ECO:0000256" key="2">
    <source>
        <dbReference type="ARBA" id="ARBA00023012"/>
    </source>
</evidence>
<organism evidence="10 11">
    <name type="scientific">Stackebrandtia endophytica</name>
    <dbReference type="NCBI Taxonomy" id="1496996"/>
    <lineage>
        <taxon>Bacteria</taxon>
        <taxon>Bacillati</taxon>
        <taxon>Actinomycetota</taxon>
        <taxon>Actinomycetes</taxon>
        <taxon>Glycomycetales</taxon>
        <taxon>Glycomycetaceae</taxon>
        <taxon>Stackebrandtia</taxon>
    </lineage>
</organism>
<dbReference type="Gene3D" id="6.10.250.690">
    <property type="match status" value="1"/>
</dbReference>
<dbReference type="Proteomes" id="UP000317043">
    <property type="component" value="Unassembled WGS sequence"/>
</dbReference>
<comment type="caution">
    <text evidence="10">The sequence shown here is derived from an EMBL/GenBank/DDBJ whole genome shotgun (WGS) entry which is preliminary data.</text>
</comment>
<gene>
    <name evidence="10" type="ORF">FB566_0701</name>
</gene>
<feature type="domain" description="OmpR/PhoB-type" evidence="9">
    <location>
        <begin position="145"/>
        <end position="243"/>
    </location>
</feature>
<evidence type="ECO:0000256" key="5">
    <source>
        <dbReference type="ARBA" id="ARBA00023163"/>
    </source>
</evidence>
<evidence type="ECO:0000256" key="7">
    <source>
        <dbReference type="PROSITE-ProRule" id="PRU01091"/>
    </source>
</evidence>
<keyword evidence="11" id="KW-1185">Reference proteome</keyword>
<protein>
    <submittedName>
        <fullName evidence="10">DNA-binding response OmpR family regulator</fullName>
    </submittedName>
</protein>
<dbReference type="GO" id="GO:0005829">
    <property type="term" value="C:cytosol"/>
    <property type="evidence" value="ECO:0007669"/>
    <property type="project" value="TreeGrafter"/>
</dbReference>
<name>A0A543ARK2_9ACTN</name>
<sequence>MSSSRQGRIEDFAPSWITVDGMRLLIVEDERRMANALARGLRADGFAVEVVHDGKAGLDAARFGSYDAIILDIMLPVMSGYEVIRALRAADNWVPVLVLSAKDGEYDQSDGLDLGADDYLTKPFSYVVLLARLRALLRRGKPARPSVLAVGDLTLDPGRRRVERDGTAISLSTREFALLEYLMHHAEQVVTKVTLLDHVWSASEDTHVNLVEVYIGYLRRKIDTPFGRRSLQTVRGAGYRLTAEAT</sequence>
<keyword evidence="5" id="KW-0804">Transcription</keyword>
<feature type="domain" description="Response regulatory" evidence="8">
    <location>
        <begin position="23"/>
        <end position="137"/>
    </location>
</feature>
<keyword evidence="2" id="KW-0902">Two-component regulatory system</keyword>
<dbReference type="EMBL" id="VFOW01000001">
    <property type="protein sequence ID" value="TQL75204.1"/>
    <property type="molecule type" value="Genomic_DNA"/>
</dbReference>
<dbReference type="Gene3D" id="1.10.10.10">
    <property type="entry name" value="Winged helix-like DNA-binding domain superfamily/Winged helix DNA-binding domain"/>
    <property type="match status" value="1"/>
</dbReference>
<evidence type="ECO:0000259" key="9">
    <source>
        <dbReference type="PROSITE" id="PS51755"/>
    </source>
</evidence>
<dbReference type="CDD" id="cd00383">
    <property type="entry name" value="trans_reg_C"/>
    <property type="match status" value="1"/>
</dbReference>
<dbReference type="InterPro" id="IPR001789">
    <property type="entry name" value="Sig_transdc_resp-reg_receiver"/>
</dbReference>
<feature type="DNA-binding region" description="OmpR/PhoB-type" evidence="7">
    <location>
        <begin position="145"/>
        <end position="243"/>
    </location>
</feature>
<dbReference type="InterPro" id="IPR036388">
    <property type="entry name" value="WH-like_DNA-bd_sf"/>
</dbReference>
<dbReference type="InterPro" id="IPR011006">
    <property type="entry name" value="CheY-like_superfamily"/>
</dbReference>
<feature type="modified residue" description="4-aspartylphosphate" evidence="6">
    <location>
        <position position="72"/>
    </location>
</feature>
<dbReference type="InterPro" id="IPR001867">
    <property type="entry name" value="OmpR/PhoB-type_DNA-bd"/>
</dbReference>